<evidence type="ECO:0000313" key="1">
    <source>
        <dbReference type="Ensembl" id="ENSMMUP00000069728.1"/>
    </source>
</evidence>
<dbReference type="Ensembl" id="ENSMMUT00000108819.1">
    <property type="protein sequence ID" value="ENSMMUP00000069728.1"/>
    <property type="gene ID" value="ENSMMUG00000057080.1"/>
</dbReference>
<reference evidence="1" key="4">
    <citation type="submission" date="2025-09" db="UniProtKB">
        <authorList>
            <consortium name="Ensembl"/>
        </authorList>
    </citation>
    <scope>IDENTIFICATION</scope>
    <source>
        <strain evidence="1">17573</strain>
    </source>
</reference>
<keyword evidence="2" id="KW-1185">Reference proteome</keyword>
<sequence>MEVIDQGRHQPTKTCKGLSGPVFSEYLKSVLAFALQHEETFGRKHTGWAQWLTPVIPALWEAKVGRLLEDGSSRPAWPTWRNPISTKNGKLARRGGAYLLVIPATRKAEAGELLEPGRWKLK</sequence>
<dbReference type="Proteomes" id="UP000006718">
    <property type="component" value="Chromosome 1"/>
</dbReference>
<evidence type="ECO:0000313" key="2">
    <source>
        <dbReference type="Proteomes" id="UP000006718"/>
    </source>
</evidence>
<dbReference type="GeneTree" id="ENSGT00940000163244"/>
<reference evidence="2" key="1">
    <citation type="journal article" date="2007" name="Science">
        <title>Evolutionary and biomedical insights from the rhesus macaque genome.</title>
        <authorList>
            <person name="Gibbs R.A."/>
            <person name="Rogers J."/>
            <person name="Katze M.G."/>
            <person name="Bumgarner R."/>
            <person name="Weinstock G.M."/>
            <person name="Mardis E.R."/>
            <person name="Remington K.A."/>
            <person name="Strausberg R.L."/>
            <person name="Venter J.C."/>
            <person name="Wilson R.K."/>
            <person name="Batzer M.A."/>
            <person name="Bustamante C.D."/>
            <person name="Eichler E.E."/>
            <person name="Hahn M.W."/>
            <person name="Hardison R.C."/>
            <person name="Makova K.D."/>
            <person name="Miller W."/>
            <person name="Milosavljevic A."/>
            <person name="Palermo R.E."/>
            <person name="Siepel A."/>
            <person name="Sikela J.M."/>
            <person name="Attaway T."/>
            <person name="Bell S."/>
            <person name="Bernard K.E."/>
            <person name="Buhay C.J."/>
            <person name="Chandrabose M.N."/>
            <person name="Dao M."/>
            <person name="Davis C."/>
            <person name="Delehaunty K.D."/>
            <person name="Ding Y."/>
            <person name="Dinh H.H."/>
            <person name="Dugan-Rocha S."/>
            <person name="Fulton L.A."/>
            <person name="Gabisi R.A."/>
            <person name="Garner T.T."/>
            <person name="Godfrey J."/>
            <person name="Hawes A.C."/>
            <person name="Hernandez J."/>
            <person name="Hines S."/>
            <person name="Holder M."/>
            <person name="Hume J."/>
            <person name="Jhangiani S.N."/>
            <person name="Joshi V."/>
            <person name="Khan Z.M."/>
            <person name="Kirkness E.F."/>
            <person name="Cree A."/>
            <person name="Fowler R.G."/>
            <person name="Lee S."/>
            <person name="Lewis L.R."/>
            <person name="Li Z."/>
            <person name="Liu Y.-S."/>
            <person name="Moore S.M."/>
            <person name="Muzny D."/>
            <person name="Nazareth L.V."/>
            <person name="Ngo D.N."/>
            <person name="Okwuonu G.O."/>
            <person name="Pai G."/>
            <person name="Parker D."/>
            <person name="Paul H.A."/>
            <person name="Pfannkoch C."/>
            <person name="Pohl C.S."/>
            <person name="Rogers Y.-H.C."/>
            <person name="Ruiz S.J."/>
            <person name="Sabo A."/>
            <person name="Santibanez J."/>
            <person name="Schneider B.W."/>
            <person name="Smith S.M."/>
            <person name="Sodergren E."/>
            <person name="Svatek A.F."/>
            <person name="Utterback T.R."/>
            <person name="Vattathil S."/>
            <person name="Warren W."/>
            <person name="White C.S."/>
            <person name="Chinwalla A.T."/>
            <person name="Feng Y."/>
            <person name="Halpern A.L."/>
            <person name="Hillier L.W."/>
            <person name="Huang X."/>
            <person name="Minx P."/>
            <person name="Nelson J.O."/>
            <person name="Pepin K.H."/>
            <person name="Qin X."/>
            <person name="Sutton G.G."/>
            <person name="Venter E."/>
            <person name="Walenz B.P."/>
            <person name="Wallis J.W."/>
            <person name="Worley K.C."/>
            <person name="Yang S.-P."/>
            <person name="Jones S.M."/>
            <person name="Marra M.A."/>
            <person name="Rocchi M."/>
            <person name="Schein J.E."/>
            <person name="Baertsch R."/>
            <person name="Clarke L."/>
            <person name="Csuros M."/>
            <person name="Glasscock J."/>
            <person name="Harris R.A."/>
            <person name="Havlak P."/>
            <person name="Jackson A.R."/>
            <person name="Jiang H."/>
            <person name="Liu Y."/>
            <person name="Messina D.N."/>
            <person name="Shen Y."/>
            <person name="Song H.X.-Z."/>
            <person name="Wylie T."/>
            <person name="Zhang L."/>
            <person name="Birney E."/>
            <person name="Han K."/>
            <person name="Konkel M.K."/>
            <person name="Lee J."/>
            <person name="Smit A.F.A."/>
            <person name="Ullmer B."/>
            <person name="Wang H."/>
            <person name="Xing J."/>
            <person name="Burhans R."/>
            <person name="Cheng Z."/>
            <person name="Karro J.E."/>
            <person name="Ma J."/>
            <person name="Raney B."/>
            <person name="She X."/>
            <person name="Cox M.J."/>
            <person name="Demuth J.P."/>
            <person name="Dumas L.J."/>
            <person name="Han S.-G."/>
            <person name="Hopkins J."/>
            <person name="Karimpour-Fard A."/>
            <person name="Kim Y.H."/>
            <person name="Pollack J.R."/>
            <person name="Vinar T."/>
            <person name="Addo-Quaye C."/>
            <person name="Degenhardt J."/>
            <person name="Denby A."/>
            <person name="Hubisz M.J."/>
            <person name="Indap A."/>
            <person name="Kosiol C."/>
            <person name="Lahn B.T."/>
            <person name="Lawson H.A."/>
            <person name="Marklein A."/>
            <person name="Nielsen R."/>
            <person name="Vallender E.J."/>
            <person name="Clark A.G."/>
            <person name="Ferguson B."/>
            <person name="Hernandez R.D."/>
            <person name="Hirani K."/>
            <person name="Kehrer-Sawatzki H."/>
            <person name="Kolb J."/>
            <person name="Patil S."/>
            <person name="Pu L.-L."/>
            <person name="Ren Y."/>
            <person name="Smith D.G."/>
            <person name="Wheeler D.A."/>
            <person name="Schenck I."/>
            <person name="Ball E.V."/>
            <person name="Chen R."/>
            <person name="Cooper D.N."/>
            <person name="Giardine B."/>
            <person name="Hsu F."/>
            <person name="Kent W.J."/>
            <person name="Lesk A."/>
            <person name="Nelson D.L."/>
            <person name="O'brien W.E."/>
            <person name="Pruefer K."/>
            <person name="Stenson P.D."/>
            <person name="Wallace J.C."/>
            <person name="Ke H."/>
            <person name="Liu X.-M."/>
            <person name="Wang P."/>
            <person name="Xiang A.P."/>
            <person name="Yang F."/>
            <person name="Barber G.P."/>
            <person name="Haussler D."/>
            <person name="Karolchik D."/>
            <person name="Kern A.D."/>
            <person name="Kuhn R.M."/>
            <person name="Smith K.E."/>
            <person name="Zwieg A.S."/>
        </authorList>
    </citation>
    <scope>NUCLEOTIDE SEQUENCE [LARGE SCALE GENOMIC DNA]</scope>
    <source>
        <strain evidence="2">17573</strain>
    </source>
</reference>
<dbReference type="InParanoid" id="A0A5F7ZX31"/>
<proteinExistence type="predicted"/>
<dbReference type="AlphaFoldDB" id="A0A5F7ZX31"/>
<dbReference type="VEuPathDB" id="HostDB:ENSMMUG00000057080"/>
<reference evidence="1" key="2">
    <citation type="submission" date="2019-01" db="EMBL/GenBank/DDBJ databases">
        <authorList>
            <person name="Graves T."/>
            <person name="Eichler E.E."/>
            <person name="Wilson R.K."/>
        </authorList>
    </citation>
    <scope>NUCLEOTIDE SEQUENCE [LARGE SCALE GENOMIC DNA]</scope>
    <source>
        <strain evidence="1">17573</strain>
    </source>
</reference>
<reference evidence="1" key="3">
    <citation type="submission" date="2025-08" db="UniProtKB">
        <authorList>
            <consortium name="Ensembl"/>
        </authorList>
    </citation>
    <scope>IDENTIFICATION</scope>
    <source>
        <strain evidence="1">17573</strain>
    </source>
</reference>
<name>A0A5F7ZX31_MACMU</name>
<organism evidence="1 2">
    <name type="scientific">Macaca mulatta</name>
    <name type="common">Rhesus macaque</name>
    <dbReference type="NCBI Taxonomy" id="9544"/>
    <lineage>
        <taxon>Eukaryota</taxon>
        <taxon>Metazoa</taxon>
        <taxon>Chordata</taxon>
        <taxon>Craniata</taxon>
        <taxon>Vertebrata</taxon>
        <taxon>Euteleostomi</taxon>
        <taxon>Mammalia</taxon>
        <taxon>Eutheria</taxon>
        <taxon>Euarchontoglires</taxon>
        <taxon>Primates</taxon>
        <taxon>Haplorrhini</taxon>
        <taxon>Catarrhini</taxon>
        <taxon>Cercopithecidae</taxon>
        <taxon>Cercopithecinae</taxon>
        <taxon>Macaca</taxon>
    </lineage>
</organism>
<protein>
    <submittedName>
        <fullName evidence="1">Uncharacterized protein</fullName>
    </submittedName>
</protein>
<dbReference type="Bgee" id="ENSMMUG00000057080">
    <property type="expression patterns" value="Expressed in hindlimb stylopod muscle and 3 other cell types or tissues"/>
</dbReference>
<accession>A0A5F7ZX31</accession>